<keyword evidence="3" id="KW-1185">Reference proteome</keyword>
<reference evidence="2 3" key="2">
    <citation type="submission" date="2019-04" db="EMBL/GenBank/DDBJ databases">
        <title>The genome sequence of big-headed turtle.</title>
        <authorList>
            <person name="Gong S."/>
        </authorList>
    </citation>
    <scope>NUCLEOTIDE SEQUENCE [LARGE SCALE GENOMIC DNA]</scope>
    <source>
        <strain evidence="2">DO16091913</strain>
        <tissue evidence="2">Muscle</tissue>
    </source>
</reference>
<feature type="compositionally biased region" description="Pro residues" evidence="1">
    <location>
        <begin position="68"/>
        <end position="86"/>
    </location>
</feature>
<reference evidence="2 3" key="1">
    <citation type="submission" date="2019-04" db="EMBL/GenBank/DDBJ databases">
        <title>Draft genome of the big-headed turtle Platysternon megacephalum.</title>
        <authorList>
            <person name="Gong S."/>
        </authorList>
    </citation>
    <scope>NUCLEOTIDE SEQUENCE [LARGE SCALE GENOMIC DNA]</scope>
    <source>
        <strain evidence="2">DO16091913</strain>
        <tissue evidence="2">Muscle</tissue>
    </source>
</reference>
<feature type="compositionally biased region" description="Basic and acidic residues" evidence="1">
    <location>
        <begin position="19"/>
        <end position="32"/>
    </location>
</feature>
<feature type="compositionally biased region" description="Low complexity" evidence="1">
    <location>
        <begin position="40"/>
        <end position="51"/>
    </location>
</feature>
<dbReference type="AlphaFoldDB" id="A0A4D9DH61"/>
<evidence type="ECO:0000313" key="3">
    <source>
        <dbReference type="Proteomes" id="UP000297703"/>
    </source>
</evidence>
<dbReference type="Proteomes" id="UP000297703">
    <property type="component" value="Unassembled WGS sequence"/>
</dbReference>
<sequence>MWFSSSVCEPSLLGLSSPHRQEAEGWMGHRDQAVTPPNTPSNTPTAHNTPNIPCKNPQHPPHRLQYVPTPPTTTPMLPTPAQPPTTPNTSTACHAPQHPM</sequence>
<comment type="caution">
    <text evidence="2">The sequence shown here is derived from an EMBL/GenBank/DDBJ whole genome shotgun (WGS) entry which is preliminary data.</text>
</comment>
<evidence type="ECO:0000313" key="2">
    <source>
        <dbReference type="EMBL" id="TFJ96590.1"/>
    </source>
</evidence>
<name>A0A4D9DH61_9SAUR</name>
<proteinExistence type="predicted"/>
<accession>A0A4D9DH61</accession>
<dbReference type="EMBL" id="QXTE01000637">
    <property type="protein sequence ID" value="TFJ96590.1"/>
    <property type="molecule type" value="Genomic_DNA"/>
</dbReference>
<organism evidence="2 3">
    <name type="scientific">Platysternon megacephalum</name>
    <name type="common">big-headed turtle</name>
    <dbReference type="NCBI Taxonomy" id="55544"/>
    <lineage>
        <taxon>Eukaryota</taxon>
        <taxon>Metazoa</taxon>
        <taxon>Chordata</taxon>
        <taxon>Craniata</taxon>
        <taxon>Vertebrata</taxon>
        <taxon>Euteleostomi</taxon>
        <taxon>Archelosauria</taxon>
        <taxon>Testudinata</taxon>
        <taxon>Testudines</taxon>
        <taxon>Cryptodira</taxon>
        <taxon>Durocryptodira</taxon>
        <taxon>Testudinoidea</taxon>
        <taxon>Platysternidae</taxon>
        <taxon>Platysternon</taxon>
    </lineage>
</organism>
<gene>
    <name evidence="2" type="ORF">DR999_PMT21610</name>
</gene>
<feature type="region of interest" description="Disordered" evidence="1">
    <location>
        <begin position="1"/>
        <end position="100"/>
    </location>
</feature>
<evidence type="ECO:0000256" key="1">
    <source>
        <dbReference type="SAM" id="MobiDB-lite"/>
    </source>
</evidence>
<protein>
    <submittedName>
        <fullName evidence="2">Peptidase S1</fullName>
    </submittedName>
</protein>